<feature type="transmembrane region" description="Helical" evidence="5">
    <location>
        <begin position="40"/>
        <end position="59"/>
    </location>
</feature>
<evidence type="ECO:0000313" key="7">
    <source>
        <dbReference type="Proteomes" id="UP001189429"/>
    </source>
</evidence>
<feature type="transmembrane region" description="Helical" evidence="5">
    <location>
        <begin position="185"/>
        <end position="202"/>
    </location>
</feature>
<sequence length="246" mass="26957">MEHAQEREPLLGGADPAAASENQFLKDASTAVRAGFIQKVYGILFAQLLVTAVVAYPFVGIHSVKVWARQQGFPLLVVCLVLNVAFLCSLSCCQDLARKVPTNYLLLFGFTATEGVLVGVICSVYTINSILFAVAATSFLVGGLSCYAMYTQSDFTTMGPYLFSAMIVLMIFGLFLAFFPIPFLQTVYCCIGILLFSFYLIYDTQLIMGKGELALGIDDYVLGALMLYVDIVQIFLYILQLLGDRS</sequence>
<evidence type="ECO:0000256" key="4">
    <source>
        <dbReference type="ARBA" id="ARBA00023136"/>
    </source>
</evidence>
<name>A0ABN9W0T2_9DINO</name>
<evidence type="ECO:0000256" key="2">
    <source>
        <dbReference type="ARBA" id="ARBA00022692"/>
    </source>
</evidence>
<proteinExistence type="inferred from homology"/>
<gene>
    <name evidence="6" type="ORF">PCOR1329_LOCUS61936</name>
</gene>
<comment type="subcellular location">
    <subcellularLocation>
        <location evidence="1">Membrane</location>
        <topology evidence="1">Multi-pass membrane protein</topology>
    </subcellularLocation>
</comment>
<feature type="transmembrane region" description="Helical" evidence="5">
    <location>
        <begin position="104"/>
        <end position="126"/>
    </location>
</feature>
<comment type="caution">
    <text evidence="6">The sequence shown here is derived from an EMBL/GenBank/DDBJ whole genome shotgun (WGS) entry which is preliminary data.</text>
</comment>
<comment type="similarity">
    <text evidence="5">Belongs to the BI1 family.</text>
</comment>
<protein>
    <recommendedName>
        <fullName evidence="8">Transmembrane BAX inhibitor motif-containing protein 4</fullName>
    </recommendedName>
</protein>
<evidence type="ECO:0000256" key="5">
    <source>
        <dbReference type="RuleBase" id="RU004379"/>
    </source>
</evidence>
<dbReference type="Pfam" id="PF01027">
    <property type="entry name" value="Bax1-I"/>
    <property type="match status" value="1"/>
</dbReference>
<dbReference type="Proteomes" id="UP001189429">
    <property type="component" value="Unassembled WGS sequence"/>
</dbReference>
<evidence type="ECO:0000313" key="6">
    <source>
        <dbReference type="EMBL" id="CAK0878057.1"/>
    </source>
</evidence>
<dbReference type="PANTHER" id="PTHR23291:SF47">
    <property type="entry name" value="TRANSMEMBRANE BAX INHIBITOR MOTIF CONTAINING 7"/>
    <property type="match status" value="1"/>
</dbReference>
<keyword evidence="7" id="KW-1185">Reference proteome</keyword>
<organism evidence="6 7">
    <name type="scientific">Prorocentrum cordatum</name>
    <dbReference type="NCBI Taxonomy" id="2364126"/>
    <lineage>
        <taxon>Eukaryota</taxon>
        <taxon>Sar</taxon>
        <taxon>Alveolata</taxon>
        <taxon>Dinophyceae</taxon>
        <taxon>Prorocentrales</taxon>
        <taxon>Prorocentraceae</taxon>
        <taxon>Prorocentrum</taxon>
    </lineage>
</organism>
<feature type="transmembrane region" description="Helical" evidence="5">
    <location>
        <begin position="162"/>
        <end position="179"/>
    </location>
</feature>
<dbReference type="InterPro" id="IPR006214">
    <property type="entry name" value="Bax_inhibitor_1-related"/>
</dbReference>
<keyword evidence="3 5" id="KW-1133">Transmembrane helix</keyword>
<dbReference type="PANTHER" id="PTHR23291">
    <property type="entry name" value="BAX INHIBITOR-RELATED"/>
    <property type="match status" value="1"/>
</dbReference>
<keyword evidence="2 5" id="KW-0812">Transmembrane</keyword>
<feature type="transmembrane region" description="Helical" evidence="5">
    <location>
        <begin position="71"/>
        <end position="92"/>
    </location>
</feature>
<keyword evidence="4 5" id="KW-0472">Membrane</keyword>
<dbReference type="EMBL" id="CAUYUJ010017804">
    <property type="protein sequence ID" value="CAK0878057.1"/>
    <property type="molecule type" value="Genomic_DNA"/>
</dbReference>
<evidence type="ECO:0008006" key="8">
    <source>
        <dbReference type="Google" id="ProtNLM"/>
    </source>
</evidence>
<reference evidence="6" key="1">
    <citation type="submission" date="2023-10" db="EMBL/GenBank/DDBJ databases">
        <authorList>
            <person name="Chen Y."/>
            <person name="Shah S."/>
            <person name="Dougan E. K."/>
            <person name="Thang M."/>
            <person name="Chan C."/>
        </authorList>
    </citation>
    <scope>NUCLEOTIDE SEQUENCE [LARGE SCALE GENOMIC DNA]</scope>
</reference>
<feature type="transmembrane region" description="Helical" evidence="5">
    <location>
        <begin position="132"/>
        <end position="150"/>
    </location>
</feature>
<evidence type="ECO:0000256" key="1">
    <source>
        <dbReference type="ARBA" id="ARBA00004141"/>
    </source>
</evidence>
<evidence type="ECO:0000256" key="3">
    <source>
        <dbReference type="ARBA" id="ARBA00022989"/>
    </source>
</evidence>
<accession>A0ABN9W0T2</accession>
<feature type="transmembrane region" description="Helical" evidence="5">
    <location>
        <begin position="222"/>
        <end position="243"/>
    </location>
</feature>